<dbReference type="PRINTS" id="PR00455">
    <property type="entry name" value="HTHTETR"/>
</dbReference>
<evidence type="ECO:0000256" key="3">
    <source>
        <dbReference type="ARBA" id="ARBA00023163"/>
    </source>
</evidence>
<dbReference type="InterPro" id="IPR001647">
    <property type="entry name" value="HTH_TetR"/>
</dbReference>
<keyword evidence="1" id="KW-0805">Transcription regulation</keyword>
<evidence type="ECO:0000256" key="4">
    <source>
        <dbReference type="PROSITE-ProRule" id="PRU00335"/>
    </source>
</evidence>
<evidence type="ECO:0000313" key="6">
    <source>
        <dbReference type="EMBL" id="QDU64646.1"/>
    </source>
</evidence>
<dbReference type="Proteomes" id="UP000317093">
    <property type="component" value="Chromosome"/>
</dbReference>
<feature type="DNA-binding region" description="H-T-H motif" evidence="4">
    <location>
        <begin position="26"/>
        <end position="45"/>
    </location>
</feature>
<dbReference type="PANTHER" id="PTHR47506:SF6">
    <property type="entry name" value="HTH-TYPE TRANSCRIPTIONAL REPRESSOR NEMR"/>
    <property type="match status" value="1"/>
</dbReference>
<evidence type="ECO:0000256" key="2">
    <source>
        <dbReference type="ARBA" id="ARBA00023125"/>
    </source>
</evidence>
<sequence>MSAETRDRIIQAGNQAMLEKSYNGAGLNEILKIAGVPKGSFYHHFASKEDLGVCIVNQCADEHTQRLRAFFSEPNKTPLERLRSKFEWGRTYLIENGYTVECLIFKLAMELATLSDPVRASIRCAMDQWRSLTAQCIREAQHLGEIPEHHDPEALADFMIAAWEGVFLRVQVDREIRAADDFLHFIFECLLAK</sequence>
<dbReference type="PANTHER" id="PTHR47506">
    <property type="entry name" value="TRANSCRIPTIONAL REGULATORY PROTEIN"/>
    <property type="match status" value="1"/>
</dbReference>
<dbReference type="GO" id="GO:0003677">
    <property type="term" value="F:DNA binding"/>
    <property type="evidence" value="ECO:0007669"/>
    <property type="project" value="UniProtKB-UniRule"/>
</dbReference>
<dbReference type="InterPro" id="IPR009057">
    <property type="entry name" value="Homeodomain-like_sf"/>
</dbReference>
<proteinExistence type="predicted"/>
<dbReference type="EMBL" id="CP036279">
    <property type="protein sequence ID" value="QDU64646.1"/>
    <property type="molecule type" value="Genomic_DNA"/>
</dbReference>
<keyword evidence="3" id="KW-0804">Transcription</keyword>
<dbReference type="OrthoDB" id="9812484at2"/>
<protein>
    <submittedName>
        <fullName evidence="6">Transcriptional regulator AcuR</fullName>
    </submittedName>
</protein>
<accession>A0A518BCE0</accession>
<gene>
    <name evidence="6" type="primary">acuR_2</name>
    <name evidence="6" type="ORF">Pan216_55370</name>
</gene>
<feature type="domain" description="HTH tetR-type" evidence="5">
    <location>
        <begin position="3"/>
        <end position="63"/>
    </location>
</feature>
<dbReference type="RefSeq" id="WP_145262995.1">
    <property type="nucleotide sequence ID" value="NZ_CP036279.1"/>
</dbReference>
<dbReference type="InterPro" id="IPR036271">
    <property type="entry name" value="Tet_transcr_reg_TetR-rel_C_sf"/>
</dbReference>
<name>A0A518BCE0_9BACT</name>
<dbReference type="PROSITE" id="PS50977">
    <property type="entry name" value="HTH_TETR_2"/>
    <property type="match status" value="1"/>
</dbReference>
<dbReference type="KEGG" id="knv:Pan216_55370"/>
<evidence type="ECO:0000259" key="5">
    <source>
        <dbReference type="PROSITE" id="PS50977"/>
    </source>
</evidence>
<dbReference type="Pfam" id="PF16925">
    <property type="entry name" value="TetR_C_13"/>
    <property type="match status" value="1"/>
</dbReference>
<dbReference type="SUPFAM" id="SSF46689">
    <property type="entry name" value="Homeodomain-like"/>
    <property type="match status" value="1"/>
</dbReference>
<dbReference type="SUPFAM" id="SSF48498">
    <property type="entry name" value="Tetracyclin repressor-like, C-terminal domain"/>
    <property type="match status" value="1"/>
</dbReference>
<organism evidence="6 7">
    <name type="scientific">Kolteria novifilia</name>
    <dbReference type="NCBI Taxonomy" id="2527975"/>
    <lineage>
        <taxon>Bacteria</taxon>
        <taxon>Pseudomonadati</taxon>
        <taxon>Planctomycetota</taxon>
        <taxon>Planctomycetia</taxon>
        <taxon>Kolteriales</taxon>
        <taxon>Kolteriaceae</taxon>
        <taxon>Kolteria</taxon>
    </lineage>
</organism>
<evidence type="ECO:0000256" key="1">
    <source>
        <dbReference type="ARBA" id="ARBA00023015"/>
    </source>
</evidence>
<keyword evidence="7" id="KW-1185">Reference proteome</keyword>
<dbReference type="AlphaFoldDB" id="A0A518BCE0"/>
<evidence type="ECO:0000313" key="7">
    <source>
        <dbReference type="Proteomes" id="UP000317093"/>
    </source>
</evidence>
<reference evidence="6 7" key="1">
    <citation type="submission" date="2019-02" db="EMBL/GenBank/DDBJ databases">
        <title>Deep-cultivation of Planctomycetes and their phenomic and genomic characterization uncovers novel biology.</title>
        <authorList>
            <person name="Wiegand S."/>
            <person name="Jogler M."/>
            <person name="Boedeker C."/>
            <person name="Pinto D."/>
            <person name="Vollmers J."/>
            <person name="Rivas-Marin E."/>
            <person name="Kohn T."/>
            <person name="Peeters S.H."/>
            <person name="Heuer A."/>
            <person name="Rast P."/>
            <person name="Oberbeckmann S."/>
            <person name="Bunk B."/>
            <person name="Jeske O."/>
            <person name="Meyerdierks A."/>
            <person name="Storesund J.E."/>
            <person name="Kallscheuer N."/>
            <person name="Luecker S."/>
            <person name="Lage O.M."/>
            <person name="Pohl T."/>
            <person name="Merkel B.J."/>
            <person name="Hornburger P."/>
            <person name="Mueller R.-W."/>
            <person name="Bruemmer F."/>
            <person name="Labrenz M."/>
            <person name="Spormann A.M."/>
            <person name="Op den Camp H."/>
            <person name="Overmann J."/>
            <person name="Amann R."/>
            <person name="Jetten M.S.M."/>
            <person name="Mascher T."/>
            <person name="Medema M.H."/>
            <person name="Devos D.P."/>
            <person name="Kaster A.-K."/>
            <person name="Ovreas L."/>
            <person name="Rohde M."/>
            <person name="Galperin M.Y."/>
            <person name="Jogler C."/>
        </authorList>
    </citation>
    <scope>NUCLEOTIDE SEQUENCE [LARGE SCALE GENOMIC DNA]</scope>
    <source>
        <strain evidence="6 7">Pan216</strain>
    </source>
</reference>
<dbReference type="Pfam" id="PF00440">
    <property type="entry name" value="TetR_N"/>
    <property type="match status" value="1"/>
</dbReference>
<dbReference type="InterPro" id="IPR011075">
    <property type="entry name" value="TetR_C"/>
</dbReference>
<keyword evidence="2 4" id="KW-0238">DNA-binding</keyword>
<dbReference type="Gene3D" id="1.10.357.10">
    <property type="entry name" value="Tetracycline Repressor, domain 2"/>
    <property type="match status" value="1"/>
</dbReference>